<accession>A0AAV9XCZ3</accession>
<feature type="compositionally biased region" description="Low complexity" evidence="7">
    <location>
        <begin position="336"/>
        <end position="354"/>
    </location>
</feature>
<evidence type="ECO:0000256" key="2">
    <source>
        <dbReference type="ARBA" id="ARBA00022692"/>
    </source>
</evidence>
<evidence type="ECO:0000256" key="4">
    <source>
        <dbReference type="ARBA" id="ARBA00022989"/>
    </source>
</evidence>
<feature type="region of interest" description="Disordered" evidence="7">
    <location>
        <begin position="283"/>
        <end position="394"/>
    </location>
</feature>
<dbReference type="InterPro" id="IPR002889">
    <property type="entry name" value="WSC_carb-bd"/>
</dbReference>
<dbReference type="Pfam" id="PF01822">
    <property type="entry name" value="WSC"/>
    <property type="match status" value="2"/>
</dbReference>
<feature type="compositionally biased region" description="Low complexity" evidence="7">
    <location>
        <begin position="283"/>
        <end position="296"/>
    </location>
</feature>
<keyword evidence="2" id="KW-0812">Transmembrane</keyword>
<feature type="compositionally biased region" description="Pro residues" evidence="7">
    <location>
        <begin position="297"/>
        <end position="310"/>
    </location>
</feature>
<feature type="chain" id="PRO_5043575386" description="WSC domain-containing protein" evidence="8">
    <location>
        <begin position="21"/>
        <end position="394"/>
    </location>
</feature>
<keyword evidence="5" id="KW-0472">Membrane</keyword>
<dbReference type="EMBL" id="JAVHJO010000005">
    <property type="protein sequence ID" value="KAK6539963.1"/>
    <property type="molecule type" value="Genomic_DNA"/>
</dbReference>
<evidence type="ECO:0000259" key="9">
    <source>
        <dbReference type="PROSITE" id="PS51212"/>
    </source>
</evidence>
<organism evidence="10 11">
    <name type="scientific">Orbilia ellipsospora</name>
    <dbReference type="NCBI Taxonomy" id="2528407"/>
    <lineage>
        <taxon>Eukaryota</taxon>
        <taxon>Fungi</taxon>
        <taxon>Dikarya</taxon>
        <taxon>Ascomycota</taxon>
        <taxon>Pezizomycotina</taxon>
        <taxon>Orbiliomycetes</taxon>
        <taxon>Orbiliales</taxon>
        <taxon>Orbiliaceae</taxon>
        <taxon>Orbilia</taxon>
    </lineage>
</organism>
<evidence type="ECO:0000256" key="1">
    <source>
        <dbReference type="ARBA" id="ARBA00004167"/>
    </source>
</evidence>
<gene>
    <name evidence="10" type="ORF">TWF694_008797</name>
</gene>
<evidence type="ECO:0000313" key="11">
    <source>
        <dbReference type="Proteomes" id="UP001365542"/>
    </source>
</evidence>
<evidence type="ECO:0000256" key="3">
    <source>
        <dbReference type="ARBA" id="ARBA00022729"/>
    </source>
</evidence>
<comment type="subcellular location">
    <subcellularLocation>
        <location evidence="1">Membrane</location>
        <topology evidence="1">Single-pass membrane protein</topology>
    </subcellularLocation>
</comment>
<sequence>MRSTTLFTVSALGFTAFIEAVPSPRLQKRTHWDSDVAPWWPACPAGQFPGWEYHACYKDPLGTALAWNTLQTPGEITWNSCIDACKGSNFRYAGIMGAHGAKQCLCGSTISASPCGSEASCNAPCNDGGNQCGGQGFISIWRDKTFLDIPAATAATGYTYYGCFKDDSLMEGTRELRRILQGYGGNVRSVQECLNSCAAQNFPFAGIENGNQCFCGGKLRTDLVAKGKDESWCTAPCAAESKLRRRTHFCGGQWAISIYYNDQLASNCQCGCGPNCQPRQPPASSTSTCTTSSTTSSPPPPPPPSTPPSTPISTDTPEPSTSTSTTAPPETPEPSPSSSSEAPEPSSSTSTSPSAPTPEPPTSTSSPAGYSSEEPVPTPTPTPAPTNGGYGYGY</sequence>
<proteinExistence type="predicted"/>
<keyword evidence="4" id="KW-1133">Transmembrane helix</keyword>
<reference evidence="10 11" key="1">
    <citation type="submission" date="2019-10" db="EMBL/GenBank/DDBJ databases">
        <authorList>
            <person name="Palmer J.M."/>
        </authorList>
    </citation>
    <scope>NUCLEOTIDE SEQUENCE [LARGE SCALE GENOMIC DNA]</scope>
    <source>
        <strain evidence="10 11">TWF694</strain>
    </source>
</reference>
<dbReference type="GO" id="GO:0005886">
    <property type="term" value="C:plasma membrane"/>
    <property type="evidence" value="ECO:0007669"/>
    <property type="project" value="TreeGrafter"/>
</dbReference>
<feature type="signal peptide" evidence="8">
    <location>
        <begin position="1"/>
        <end position="20"/>
    </location>
</feature>
<dbReference type="Proteomes" id="UP001365542">
    <property type="component" value="Unassembled WGS sequence"/>
</dbReference>
<feature type="domain" description="WSC" evidence="9">
    <location>
        <begin position="50"/>
        <end position="144"/>
    </location>
</feature>
<dbReference type="PROSITE" id="PS51212">
    <property type="entry name" value="WSC"/>
    <property type="match status" value="2"/>
</dbReference>
<evidence type="ECO:0000256" key="6">
    <source>
        <dbReference type="ARBA" id="ARBA00023180"/>
    </source>
</evidence>
<dbReference type="SMART" id="SM00321">
    <property type="entry name" value="WSC"/>
    <property type="match status" value="2"/>
</dbReference>
<name>A0AAV9XCZ3_9PEZI</name>
<evidence type="ECO:0000256" key="8">
    <source>
        <dbReference type="SAM" id="SignalP"/>
    </source>
</evidence>
<feature type="compositionally biased region" description="Low complexity" evidence="7">
    <location>
        <begin position="311"/>
        <end position="328"/>
    </location>
</feature>
<dbReference type="PANTHER" id="PTHR24269">
    <property type="entry name" value="KREMEN PROTEIN"/>
    <property type="match status" value="1"/>
</dbReference>
<dbReference type="InterPro" id="IPR051836">
    <property type="entry name" value="Kremen_rcpt"/>
</dbReference>
<protein>
    <recommendedName>
        <fullName evidence="9">WSC domain-containing protein</fullName>
    </recommendedName>
</protein>
<evidence type="ECO:0000256" key="5">
    <source>
        <dbReference type="ARBA" id="ARBA00023136"/>
    </source>
</evidence>
<keyword evidence="3 8" id="KW-0732">Signal</keyword>
<keyword evidence="11" id="KW-1185">Reference proteome</keyword>
<evidence type="ECO:0000256" key="7">
    <source>
        <dbReference type="SAM" id="MobiDB-lite"/>
    </source>
</evidence>
<keyword evidence="6" id="KW-0325">Glycoprotein</keyword>
<feature type="domain" description="WSC" evidence="9">
    <location>
        <begin position="157"/>
        <end position="262"/>
    </location>
</feature>
<dbReference type="AlphaFoldDB" id="A0AAV9XCZ3"/>
<dbReference type="PANTHER" id="PTHR24269:SF16">
    <property type="entry name" value="PROTEIN SLG1"/>
    <property type="match status" value="1"/>
</dbReference>
<comment type="caution">
    <text evidence="10">The sequence shown here is derived from an EMBL/GenBank/DDBJ whole genome shotgun (WGS) entry which is preliminary data.</text>
</comment>
<evidence type="ECO:0000313" key="10">
    <source>
        <dbReference type="EMBL" id="KAK6539963.1"/>
    </source>
</evidence>